<evidence type="ECO:0000313" key="2">
    <source>
        <dbReference type="Proteomes" id="UP001601059"/>
    </source>
</evidence>
<accession>A0ABW6K5A8</accession>
<evidence type="ECO:0000313" key="1">
    <source>
        <dbReference type="EMBL" id="MFE8699346.1"/>
    </source>
</evidence>
<name>A0ABW6K5A8_9BACI</name>
<reference evidence="1 2" key="1">
    <citation type="submission" date="2024-08" db="EMBL/GenBank/DDBJ databases">
        <title>Two novel Cytobacillus novel species.</title>
        <authorList>
            <person name="Liu G."/>
        </authorList>
    </citation>
    <scope>NUCLEOTIDE SEQUENCE [LARGE SCALE GENOMIC DNA]</scope>
    <source>
        <strain evidence="1 2">FJAT-54145</strain>
    </source>
</reference>
<protein>
    <submittedName>
        <fullName evidence="1">Uncharacterized protein</fullName>
    </submittedName>
</protein>
<comment type="caution">
    <text evidence="1">The sequence shown here is derived from an EMBL/GenBank/DDBJ whole genome shotgun (WGS) entry which is preliminary data.</text>
</comment>
<dbReference type="Proteomes" id="UP001601059">
    <property type="component" value="Unassembled WGS sequence"/>
</dbReference>
<keyword evidence="2" id="KW-1185">Reference proteome</keyword>
<proteinExistence type="predicted"/>
<dbReference type="RefSeq" id="WP_389357469.1">
    <property type="nucleotide sequence ID" value="NZ_JBIACK010000001.1"/>
</dbReference>
<organism evidence="1 2">
    <name type="scientific">Cytobacillus spartinae</name>
    <dbReference type="NCBI Taxonomy" id="3299023"/>
    <lineage>
        <taxon>Bacteria</taxon>
        <taxon>Bacillati</taxon>
        <taxon>Bacillota</taxon>
        <taxon>Bacilli</taxon>
        <taxon>Bacillales</taxon>
        <taxon>Bacillaceae</taxon>
        <taxon>Cytobacillus</taxon>
    </lineage>
</organism>
<dbReference type="EMBL" id="JBIACK010000001">
    <property type="protein sequence ID" value="MFE8699346.1"/>
    <property type="molecule type" value="Genomic_DNA"/>
</dbReference>
<sequence>MIVVKLYDKDAHVLHIGTFNEIKVAEEKAKKGLKYSHVAVVYDGDVPLKLFDNGQYTEGFPLGVGSY</sequence>
<gene>
    <name evidence="1" type="ORF">ACFYKX_01785</name>
</gene>